<dbReference type="PANTHER" id="PTHR33785:SF12">
    <property type="entry name" value="DUF1685 FAMILY PROTEIN"/>
    <property type="match status" value="1"/>
</dbReference>
<evidence type="ECO:0000256" key="1">
    <source>
        <dbReference type="SAM" id="MobiDB-lite"/>
    </source>
</evidence>
<evidence type="ECO:0000313" key="2">
    <source>
        <dbReference type="EMBL" id="CAI9087232.1"/>
    </source>
</evidence>
<protein>
    <submittedName>
        <fullName evidence="2">OLC1v1021256C1</fullName>
    </submittedName>
</protein>
<keyword evidence="3" id="KW-1185">Reference proteome</keyword>
<dbReference type="PANTHER" id="PTHR33785">
    <property type="entry name" value="OS06G0550800 PROTEIN"/>
    <property type="match status" value="1"/>
</dbReference>
<gene>
    <name evidence="2" type="ORF">OLC1_LOCUS106</name>
</gene>
<sequence length="254" mass="29263">MEAEDVINLFDSCWFQHCFFMKTPDYPTQSNLLPDDQFHIQADSSKDPEISAQLTLHTRSKSEQTISPKTSMNFGAFSPDSVLPAPHLETILSGIEGEAEGYHQLETTHQTRRGFFKTDEKKKKEKRIQKRKGLSKSLSELEFEELKGFMDLGFVFSEEDKKDSTLVEIIPGLQRLGKERNGEKKEKKVSTNEAQEEASSSVVARRPYLSEAWEVLNRRKEKNPLMNWKVPQERNEIVMKDTLKRWAHIVASTV</sequence>
<dbReference type="Proteomes" id="UP001161247">
    <property type="component" value="Chromosome 1"/>
</dbReference>
<evidence type="ECO:0000313" key="3">
    <source>
        <dbReference type="Proteomes" id="UP001161247"/>
    </source>
</evidence>
<accession>A0AAV1BVW2</accession>
<feature type="compositionally biased region" description="Basic and acidic residues" evidence="1">
    <location>
        <begin position="178"/>
        <end position="190"/>
    </location>
</feature>
<dbReference type="EMBL" id="OX459118">
    <property type="protein sequence ID" value="CAI9087232.1"/>
    <property type="molecule type" value="Genomic_DNA"/>
</dbReference>
<name>A0AAV1BVW2_OLDCO</name>
<reference evidence="2" key="1">
    <citation type="submission" date="2023-03" db="EMBL/GenBank/DDBJ databases">
        <authorList>
            <person name="Julca I."/>
        </authorList>
    </citation>
    <scope>NUCLEOTIDE SEQUENCE</scope>
</reference>
<feature type="region of interest" description="Disordered" evidence="1">
    <location>
        <begin position="178"/>
        <end position="199"/>
    </location>
</feature>
<dbReference type="InterPro" id="IPR012881">
    <property type="entry name" value="DUF1685"/>
</dbReference>
<dbReference type="Pfam" id="PF07939">
    <property type="entry name" value="DUF1685"/>
    <property type="match status" value="1"/>
</dbReference>
<proteinExistence type="predicted"/>
<dbReference type="AlphaFoldDB" id="A0AAV1BVW2"/>
<organism evidence="2 3">
    <name type="scientific">Oldenlandia corymbosa var. corymbosa</name>
    <dbReference type="NCBI Taxonomy" id="529605"/>
    <lineage>
        <taxon>Eukaryota</taxon>
        <taxon>Viridiplantae</taxon>
        <taxon>Streptophyta</taxon>
        <taxon>Embryophyta</taxon>
        <taxon>Tracheophyta</taxon>
        <taxon>Spermatophyta</taxon>
        <taxon>Magnoliopsida</taxon>
        <taxon>eudicotyledons</taxon>
        <taxon>Gunneridae</taxon>
        <taxon>Pentapetalae</taxon>
        <taxon>asterids</taxon>
        <taxon>lamiids</taxon>
        <taxon>Gentianales</taxon>
        <taxon>Rubiaceae</taxon>
        <taxon>Rubioideae</taxon>
        <taxon>Spermacoceae</taxon>
        <taxon>Hedyotis-Oldenlandia complex</taxon>
        <taxon>Oldenlandia</taxon>
    </lineage>
</organism>